<dbReference type="Proteomes" id="UP001448207">
    <property type="component" value="Unassembled WGS sequence"/>
</dbReference>
<dbReference type="InterPro" id="IPR036322">
    <property type="entry name" value="WD40_repeat_dom_sf"/>
</dbReference>
<dbReference type="SMART" id="SM00320">
    <property type="entry name" value="WD40"/>
    <property type="match status" value="1"/>
</dbReference>
<dbReference type="InterPro" id="IPR056327">
    <property type="entry name" value="ARMC9_CTLH-like_dom"/>
</dbReference>
<dbReference type="InterPro" id="IPR039724">
    <property type="entry name" value="WDR91"/>
</dbReference>
<dbReference type="InterPro" id="IPR001680">
    <property type="entry name" value="WD40_rpt"/>
</dbReference>
<comment type="subcellular location">
    <subcellularLocation>
        <location evidence="1">Early endosome membrane</location>
        <topology evidence="1">Peripheral membrane protein</topology>
    </subcellularLocation>
    <subcellularLocation>
        <location evidence="2">Late endosome membrane</location>
    </subcellularLocation>
</comment>
<evidence type="ECO:0000256" key="6">
    <source>
        <dbReference type="SAM" id="Coils"/>
    </source>
</evidence>
<organism evidence="9 10">
    <name type="scientific">Phycomyces blakesleeanus</name>
    <dbReference type="NCBI Taxonomy" id="4837"/>
    <lineage>
        <taxon>Eukaryota</taxon>
        <taxon>Fungi</taxon>
        <taxon>Fungi incertae sedis</taxon>
        <taxon>Mucoromycota</taxon>
        <taxon>Mucoromycotina</taxon>
        <taxon>Mucoromycetes</taxon>
        <taxon>Mucorales</taxon>
        <taxon>Phycomycetaceae</taxon>
        <taxon>Phycomyces</taxon>
    </lineage>
</organism>
<dbReference type="Gene3D" id="1.20.5.190">
    <property type="match status" value="1"/>
</dbReference>
<feature type="compositionally biased region" description="Basic and acidic residues" evidence="7">
    <location>
        <begin position="189"/>
        <end position="198"/>
    </location>
</feature>
<dbReference type="PANTHER" id="PTHR13083">
    <property type="entry name" value="WD REPEAT-CONTAINING PROTEIN 91"/>
    <property type="match status" value="1"/>
</dbReference>
<evidence type="ECO:0000256" key="2">
    <source>
        <dbReference type="ARBA" id="ARBA00004414"/>
    </source>
</evidence>
<evidence type="ECO:0000313" key="9">
    <source>
        <dbReference type="EMBL" id="KAL0079659.1"/>
    </source>
</evidence>
<gene>
    <name evidence="9" type="ORF">J3Q64DRAFT_1644901</name>
</gene>
<dbReference type="InterPro" id="IPR015943">
    <property type="entry name" value="WD40/YVTN_repeat-like_dom_sf"/>
</dbReference>
<evidence type="ECO:0000313" key="10">
    <source>
        <dbReference type="Proteomes" id="UP001448207"/>
    </source>
</evidence>
<evidence type="ECO:0000256" key="5">
    <source>
        <dbReference type="PROSITE-ProRule" id="PRU00221"/>
    </source>
</evidence>
<dbReference type="Pfam" id="PF23138">
    <property type="entry name" value="CTLH_Armc9"/>
    <property type="match status" value="1"/>
</dbReference>
<keyword evidence="4" id="KW-0967">Endosome</keyword>
<evidence type="ECO:0000256" key="3">
    <source>
        <dbReference type="ARBA" id="ARBA00006128"/>
    </source>
</evidence>
<dbReference type="PANTHER" id="PTHR13083:SF3">
    <property type="entry name" value="WD REPEAT-CONTAINING PROTEIN 91"/>
    <property type="match status" value="1"/>
</dbReference>
<proteinExistence type="inferred from homology"/>
<feature type="region of interest" description="Disordered" evidence="7">
    <location>
        <begin position="175"/>
        <end position="198"/>
    </location>
</feature>
<keyword evidence="10" id="KW-1185">Reference proteome</keyword>
<keyword evidence="5" id="KW-0853">WD repeat</keyword>
<dbReference type="EMBL" id="JBCLYO010000021">
    <property type="protein sequence ID" value="KAL0079659.1"/>
    <property type="molecule type" value="Genomic_DNA"/>
</dbReference>
<feature type="repeat" description="WD" evidence="5">
    <location>
        <begin position="211"/>
        <end position="243"/>
    </location>
</feature>
<evidence type="ECO:0000256" key="4">
    <source>
        <dbReference type="ARBA" id="ARBA00022753"/>
    </source>
</evidence>
<evidence type="ECO:0000256" key="1">
    <source>
        <dbReference type="ARBA" id="ARBA00004220"/>
    </source>
</evidence>
<keyword evidence="6" id="KW-0175">Coiled coil</keyword>
<dbReference type="PROSITE" id="PS50082">
    <property type="entry name" value="WD_REPEATS_2"/>
    <property type="match status" value="1"/>
</dbReference>
<dbReference type="SUPFAM" id="SSF50978">
    <property type="entry name" value="WD40 repeat-like"/>
    <property type="match status" value="1"/>
</dbReference>
<comment type="caution">
    <text evidence="9">The sequence shown here is derived from an EMBL/GenBank/DDBJ whole genome shotgun (WGS) entry which is preliminary data.</text>
</comment>
<name>A0ABR3AR27_PHYBL</name>
<dbReference type="Pfam" id="PF00400">
    <property type="entry name" value="WD40"/>
    <property type="match status" value="1"/>
</dbReference>
<feature type="coiled-coil region" evidence="6">
    <location>
        <begin position="118"/>
        <end position="159"/>
    </location>
</feature>
<protein>
    <recommendedName>
        <fullName evidence="8">ARMC9 CTLH-like domain-containing protein</fullName>
    </recommendedName>
</protein>
<accession>A0ABR3AR27</accession>
<feature type="domain" description="ARMC9 CTLH-like" evidence="8">
    <location>
        <begin position="66"/>
        <end position="104"/>
    </location>
</feature>
<evidence type="ECO:0000259" key="8">
    <source>
        <dbReference type="Pfam" id="PF23138"/>
    </source>
</evidence>
<dbReference type="Gene3D" id="2.130.10.10">
    <property type="entry name" value="YVTN repeat-like/Quinoprotein amine dehydrogenase"/>
    <property type="match status" value="1"/>
</dbReference>
<sequence>MNSLVQVDELVKEYLLVDKIVEELIGYVIHGDVVYMLEYYRYLDVRFFSRLDSRFQRTVKKFELSLPYVKQPATDPTFETFFSKQWVENYTISLHNFLATTFQNMRNLLSFNIERIQRKAQQTEIESLKSSVDNLKATVDARENEIAKLKHEVAETRREMTDGITLIRRRAASMTTDAKANGAKAKVGSQEKKNEKTVPKGPFVIVSQEEFSEHASAITHAKFSTEGNLIASCDMDNIVRIWSYKGQSFNPLKVNNNTSNILSMEWEARSDRFLSCSPVEPMFVCAGSGSKASADDTRDGVLVAWSMKTMAAIVSFVITPQDTTFN</sequence>
<dbReference type="PROSITE" id="PS50294">
    <property type="entry name" value="WD_REPEATS_REGION"/>
    <property type="match status" value="1"/>
</dbReference>
<reference evidence="9 10" key="1">
    <citation type="submission" date="2024-04" db="EMBL/GenBank/DDBJ databases">
        <title>Symmetric and asymmetric DNA N6-adenine methylation regulates different biological responses in Mucorales.</title>
        <authorList>
            <consortium name="Lawrence Berkeley National Laboratory"/>
            <person name="Lax C."/>
            <person name="Mondo S.J."/>
            <person name="Osorio-Concepcion M."/>
            <person name="Muszewska A."/>
            <person name="Corrochano-Luque M."/>
            <person name="Gutierrez G."/>
            <person name="Riley R."/>
            <person name="Lipzen A."/>
            <person name="Guo J."/>
            <person name="Hundley H."/>
            <person name="Amirebrahimi M."/>
            <person name="Ng V."/>
            <person name="Lorenzo-Gutierrez D."/>
            <person name="Binder U."/>
            <person name="Yang J."/>
            <person name="Song Y."/>
            <person name="Canovas D."/>
            <person name="Navarro E."/>
            <person name="Freitag M."/>
            <person name="Gabaldon T."/>
            <person name="Grigoriev I.V."/>
            <person name="Corrochano L.M."/>
            <person name="Nicolas F.E."/>
            <person name="Garre V."/>
        </authorList>
    </citation>
    <scope>NUCLEOTIDE SEQUENCE [LARGE SCALE GENOMIC DNA]</scope>
    <source>
        <strain evidence="9 10">L51</strain>
    </source>
</reference>
<evidence type="ECO:0000256" key="7">
    <source>
        <dbReference type="SAM" id="MobiDB-lite"/>
    </source>
</evidence>
<comment type="similarity">
    <text evidence="3">Belongs to the WD repeat WDR91 family.</text>
</comment>